<reference evidence="5 6" key="1">
    <citation type="submission" date="2016-10" db="EMBL/GenBank/DDBJ databases">
        <authorList>
            <person name="de Groot N.N."/>
        </authorList>
    </citation>
    <scope>NUCLEOTIDE SEQUENCE [LARGE SCALE GENOMIC DNA]</scope>
    <source>
        <strain evidence="5 6">DSM 2872</strain>
    </source>
</reference>
<dbReference type="GO" id="GO:0043565">
    <property type="term" value="F:sequence-specific DNA binding"/>
    <property type="evidence" value="ECO:0007669"/>
    <property type="project" value="InterPro"/>
</dbReference>
<evidence type="ECO:0000313" key="6">
    <source>
        <dbReference type="Proteomes" id="UP000183469"/>
    </source>
</evidence>
<dbReference type="RefSeq" id="WP_074672597.1">
    <property type="nucleotide sequence ID" value="NZ_FNQG01000009.1"/>
</dbReference>
<dbReference type="Proteomes" id="UP000183469">
    <property type="component" value="Unassembled WGS sequence"/>
</dbReference>
<feature type="domain" description="HTH araC/xylS-type" evidence="4">
    <location>
        <begin position="295"/>
        <end position="394"/>
    </location>
</feature>
<dbReference type="Pfam" id="PF12833">
    <property type="entry name" value="HTH_18"/>
    <property type="match status" value="1"/>
</dbReference>
<dbReference type="PROSITE" id="PS01124">
    <property type="entry name" value="HTH_ARAC_FAMILY_2"/>
    <property type="match status" value="1"/>
</dbReference>
<dbReference type="InterPro" id="IPR020449">
    <property type="entry name" value="Tscrpt_reg_AraC-type_HTH"/>
</dbReference>
<evidence type="ECO:0000313" key="5">
    <source>
        <dbReference type="EMBL" id="SEA14305.1"/>
    </source>
</evidence>
<evidence type="ECO:0000256" key="3">
    <source>
        <dbReference type="ARBA" id="ARBA00023163"/>
    </source>
</evidence>
<dbReference type="SUPFAM" id="SSF46689">
    <property type="entry name" value="Homeodomain-like"/>
    <property type="match status" value="2"/>
</dbReference>
<protein>
    <submittedName>
        <fullName evidence="5">Predicted TIM-barrel enzyme</fullName>
    </submittedName>
</protein>
<accession>A0A1H3YRY8</accession>
<keyword evidence="1" id="KW-0805">Transcription regulation</keyword>
<keyword evidence="2" id="KW-0238">DNA-binding</keyword>
<name>A0A1H3YRY8_SELRU</name>
<dbReference type="GO" id="GO:0003824">
    <property type="term" value="F:catalytic activity"/>
    <property type="evidence" value="ECO:0007669"/>
    <property type="project" value="InterPro"/>
</dbReference>
<proteinExistence type="predicted"/>
<dbReference type="Gene3D" id="3.20.20.70">
    <property type="entry name" value="Aldolase class I"/>
    <property type="match status" value="1"/>
</dbReference>
<evidence type="ECO:0000259" key="4">
    <source>
        <dbReference type="PROSITE" id="PS01124"/>
    </source>
</evidence>
<dbReference type="Pfam" id="PF09370">
    <property type="entry name" value="PEP_hydrolase"/>
    <property type="match status" value="1"/>
</dbReference>
<gene>
    <name evidence="5" type="ORF">SAMN05660648_02097</name>
</gene>
<dbReference type="PANTHER" id="PTHR31862">
    <property type="entry name" value="UPF0261 DOMAIN PROTEIN (AFU_ORTHOLOGUE AFUA_1G10120)"/>
    <property type="match status" value="1"/>
</dbReference>
<organism evidence="5 6">
    <name type="scientific">Selenomonas ruminantium</name>
    <dbReference type="NCBI Taxonomy" id="971"/>
    <lineage>
        <taxon>Bacteria</taxon>
        <taxon>Bacillati</taxon>
        <taxon>Bacillota</taxon>
        <taxon>Negativicutes</taxon>
        <taxon>Selenomonadales</taxon>
        <taxon>Selenomonadaceae</taxon>
        <taxon>Selenomonas</taxon>
    </lineage>
</organism>
<sequence>MKENDKEFILRRLRAEINVGGHIIGAAVGSGMTAKLAAMGGADILLALSAGKFRIMGRSSLSSFFCYGNSNQIVMDMGKREIFPVVQDVPLLFGLMASDPYVKLYDYLKLIKESGFTGVVNSPTLALVDGSFREALEEEGSSYEREVAAISLANQLGLLTMAFVTSVEEADKMLAVGADIICVHMGLTAGGLLGAKRHLTISEARRIAQEIFDLCKAKNPECLRMVYAGPANTLMDMQYIYQNTDCQGYIGGSTFDRIPMEKSIYDTVSSFKQHCSPESIGTLRERKWGGSQMVESMRHYIEEHYMDDVKLGDLALVAHMSASYMGGRFKKETGISFTDYLLQFRMGKAKALLKNGSNLQCKEVAAQVGYSDYVQFSKMFRKHVGISPRDYQGMADKK</sequence>
<dbReference type="PRINTS" id="PR00032">
    <property type="entry name" value="HTHARAC"/>
</dbReference>
<dbReference type="InterPro" id="IPR015813">
    <property type="entry name" value="Pyrv/PenolPyrv_kinase-like_dom"/>
</dbReference>
<dbReference type="AlphaFoldDB" id="A0A1H3YRY8"/>
<dbReference type="InterPro" id="IPR009057">
    <property type="entry name" value="Homeodomain-like_sf"/>
</dbReference>
<dbReference type="Gene3D" id="1.10.10.60">
    <property type="entry name" value="Homeodomain-like"/>
    <property type="match status" value="2"/>
</dbReference>
<evidence type="ECO:0000256" key="1">
    <source>
        <dbReference type="ARBA" id="ARBA00023015"/>
    </source>
</evidence>
<dbReference type="InterPro" id="IPR013785">
    <property type="entry name" value="Aldolase_TIM"/>
</dbReference>
<dbReference type="SMART" id="SM00342">
    <property type="entry name" value="HTH_ARAC"/>
    <property type="match status" value="1"/>
</dbReference>
<dbReference type="InterPro" id="IPR051353">
    <property type="entry name" value="Tobamovirus_resist_UPF0261"/>
</dbReference>
<dbReference type="InterPro" id="IPR018060">
    <property type="entry name" value="HTH_AraC"/>
</dbReference>
<dbReference type="OrthoDB" id="247151at2"/>
<dbReference type="InterPro" id="IPR009215">
    <property type="entry name" value="TIM-br_IGPS-like"/>
</dbReference>
<dbReference type="GO" id="GO:0003700">
    <property type="term" value="F:DNA-binding transcription factor activity"/>
    <property type="evidence" value="ECO:0007669"/>
    <property type="project" value="InterPro"/>
</dbReference>
<dbReference type="PANTHER" id="PTHR31862:SF1">
    <property type="entry name" value="UPF0261 DOMAIN PROTEIN (AFU_ORTHOLOGUE AFUA_1G10120)"/>
    <property type="match status" value="1"/>
</dbReference>
<evidence type="ECO:0000256" key="2">
    <source>
        <dbReference type="ARBA" id="ARBA00023125"/>
    </source>
</evidence>
<keyword evidence="3" id="KW-0804">Transcription</keyword>
<dbReference type="SUPFAM" id="SSF51621">
    <property type="entry name" value="Phosphoenolpyruvate/pyruvate domain"/>
    <property type="match status" value="1"/>
</dbReference>
<dbReference type="EMBL" id="FNQG01000009">
    <property type="protein sequence ID" value="SEA14305.1"/>
    <property type="molecule type" value="Genomic_DNA"/>
</dbReference>